<dbReference type="Proteomes" id="UP001591681">
    <property type="component" value="Unassembled WGS sequence"/>
</dbReference>
<dbReference type="SUPFAM" id="SSF49899">
    <property type="entry name" value="Concanavalin A-like lectins/glucanases"/>
    <property type="match status" value="4"/>
</dbReference>
<protein>
    <recommendedName>
        <fullName evidence="2">MAM domain-containing protein</fullName>
    </recommendedName>
</protein>
<accession>A0ABD1JN34</accession>
<dbReference type="InterPro" id="IPR013320">
    <property type="entry name" value="ConA-like_dom_sf"/>
</dbReference>
<feature type="domain" description="MAM" evidence="2">
    <location>
        <begin position="284"/>
        <end position="443"/>
    </location>
</feature>
<dbReference type="Gene3D" id="2.60.120.200">
    <property type="match status" value="4"/>
</dbReference>
<name>A0ABD1JN34_9TELE</name>
<proteinExistence type="predicted"/>
<dbReference type="PANTHER" id="PTHR23282">
    <property type="entry name" value="APICAL ENDOSOMAL GLYCOPROTEIN PRECURSOR"/>
    <property type="match status" value="1"/>
</dbReference>
<sequence>MRLESAGSVDVSGSAGSVDVSGVLLSEVLEPKSWLCLRLLYRITSSGSLQVALRSEGLSFDQPLWSSQQPSHRWSRISIDVPKATEPFRVVLEGQTGGEGANSVSVTDIQMTDGYCIECDFEEEHLCGYTNKWSSTVRWSVGEGPLDAAPTQPKATGHHMFVDSAQAETFQEVSQLLSPLTTEPLSGCVSFLYQQQQVEGHWFSLHTRDRAGQYQELWRAPEPSQYLQEWIPVQVELKAPYPIQLVFEVAYNSAAGGRVQLDEISFSPEFCDAATEPLFDTSGASCDFESGFCQYTHTRLSAPTWRRVSVSPNFYQAGDHTTGSGSFLLTAPNFAGRSSYVSQLVGPVLPGARRFCLRFFSSLHGFGSVAPPLAVYLQHGATGALQKLWHQTERTKDVWTAHEVTVHTKQSAQVVFVSTCKSFWNCTSVALDDISMSLGDCAPPAGCPHSLLCDFESGLCGYSQDQEDSADWLRTRGPTPTAFTGPTGDHTSGRGHYLHIEASRMLTGQRARLVSGPLRGSKGQQCLRFFYCMYGTGTGDLRVLLRRLGGSEEDSLLWKRSGEQGISWLRATVNYQCDEQHQIVFEASRGPSVLSDTAIDDITFERGPCPGNVCVCIGILHALPHYHHDQCAGKHVL</sequence>
<dbReference type="PANTHER" id="PTHR23282:SF101">
    <property type="entry name" value="MAM DOMAIN-CONTAINING PROTEIN"/>
    <property type="match status" value="1"/>
</dbReference>
<dbReference type="InterPro" id="IPR051560">
    <property type="entry name" value="MAM_domain-containing"/>
</dbReference>
<dbReference type="AlphaFoldDB" id="A0ABD1JN34"/>
<evidence type="ECO:0000259" key="2">
    <source>
        <dbReference type="PROSITE" id="PS50060"/>
    </source>
</evidence>
<evidence type="ECO:0000313" key="4">
    <source>
        <dbReference type="Proteomes" id="UP001591681"/>
    </source>
</evidence>
<dbReference type="FunFam" id="2.60.120.200:FF:000128">
    <property type="entry name" value="enteropeptidase isoform X2"/>
    <property type="match status" value="1"/>
</dbReference>
<feature type="domain" description="MAM" evidence="2">
    <location>
        <begin position="13"/>
        <end position="118"/>
    </location>
</feature>
<dbReference type="Pfam" id="PF00629">
    <property type="entry name" value="MAM"/>
    <property type="match status" value="4"/>
</dbReference>
<dbReference type="EMBL" id="JBHFQA010000014">
    <property type="protein sequence ID" value="KAL2087378.1"/>
    <property type="molecule type" value="Genomic_DNA"/>
</dbReference>
<evidence type="ECO:0000256" key="1">
    <source>
        <dbReference type="ARBA" id="ARBA00022737"/>
    </source>
</evidence>
<evidence type="ECO:0000313" key="3">
    <source>
        <dbReference type="EMBL" id="KAL2087378.1"/>
    </source>
</evidence>
<keyword evidence="1" id="KW-0677">Repeat</keyword>
<organism evidence="3 4">
    <name type="scientific">Coilia grayii</name>
    <name type="common">Gray's grenadier anchovy</name>
    <dbReference type="NCBI Taxonomy" id="363190"/>
    <lineage>
        <taxon>Eukaryota</taxon>
        <taxon>Metazoa</taxon>
        <taxon>Chordata</taxon>
        <taxon>Craniata</taxon>
        <taxon>Vertebrata</taxon>
        <taxon>Euteleostomi</taxon>
        <taxon>Actinopterygii</taxon>
        <taxon>Neopterygii</taxon>
        <taxon>Teleostei</taxon>
        <taxon>Clupei</taxon>
        <taxon>Clupeiformes</taxon>
        <taxon>Clupeoidei</taxon>
        <taxon>Engraulidae</taxon>
        <taxon>Coilinae</taxon>
        <taxon>Coilia</taxon>
    </lineage>
</organism>
<keyword evidence="4" id="KW-1185">Reference proteome</keyword>
<reference evidence="3 4" key="1">
    <citation type="submission" date="2024-09" db="EMBL/GenBank/DDBJ databases">
        <title>A chromosome-level genome assembly of Gray's grenadier anchovy, Coilia grayii.</title>
        <authorList>
            <person name="Fu Z."/>
        </authorList>
    </citation>
    <scope>NUCLEOTIDE SEQUENCE [LARGE SCALE GENOMIC DNA]</scope>
    <source>
        <strain evidence="3">G4</strain>
        <tissue evidence="3">Muscle</tissue>
    </source>
</reference>
<dbReference type="SMART" id="SM00137">
    <property type="entry name" value="MAM"/>
    <property type="match status" value="3"/>
</dbReference>
<dbReference type="PROSITE" id="PS00740">
    <property type="entry name" value="MAM_1"/>
    <property type="match status" value="1"/>
</dbReference>
<dbReference type="CDD" id="cd06263">
    <property type="entry name" value="MAM"/>
    <property type="match status" value="2"/>
</dbReference>
<dbReference type="PRINTS" id="PR00020">
    <property type="entry name" value="MAMDOMAIN"/>
</dbReference>
<gene>
    <name evidence="3" type="ORF">ACEWY4_016206</name>
</gene>
<feature type="domain" description="MAM" evidence="2">
    <location>
        <begin position="117"/>
        <end position="273"/>
    </location>
</feature>
<dbReference type="InterPro" id="IPR000998">
    <property type="entry name" value="MAM_dom"/>
</dbReference>
<feature type="domain" description="MAM" evidence="2">
    <location>
        <begin position="451"/>
        <end position="611"/>
    </location>
</feature>
<dbReference type="PROSITE" id="PS50060">
    <property type="entry name" value="MAM_2"/>
    <property type="match status" value="4"/>
</dbReference>
<comment type="caution">
    <text evidence="3">The sequence shown here is derived from an EMBL/GenBank/DDBJ whole genome shotgun (WGS) entry which is preliminary data.</text>
</comment>